<keyword evidence="1 2" id="KW-0808">Transferase</keyword>
<dbReference type="Gene3D" id="3.40.50.10540">
    <property type="entry name" value="Crotonobetainyl-coa:carnitine coa-transferase, domain 1"/>
    <property type="match status" value="1"/>
</dbReference>
<dbReference type="InterPro" id="IPR050483">
    <property type="entry name" value="CoA-transferase_III_domain"/>
</dbReference>
<reference evidence="2" key="1">
    <citation type="submission" date="2020-10" db="EMBL/GenBank/DDBJ databases">
        <title>Ca. Dormibacterota MAGs.</title>
        <authorList>
            <person name="Montgomery K."/>
        </authorList>
    </citation>
    <scope>NUCLEOTIDE SEQUENCE [LARGE SCALE GENOMIC DNA]</scope>
    <source>
        <strain evidence="2">SC8812_S17_10</strain>
    </source>
</reference>
<protein>
    <submittedName>
        <fullName evidence="2">CoA transferase</fullName>
    </submittedName>
</protein>
<evidence type="ECO:0000256" key="1">
    <source>
        <dbReference type="ARBA" id="ARBA00022679"/>
    </source>
</evidence>
<dbReference type="Pfam" id="PF02515">
    <property type="entry name" value="CoA_transf_3"/>
    <property type="match status" value="1"/>
</dbReference>
<dbReference type="AlphaFoldDB" id="A0A934JYQ9"/>
<dbReference type="InterPro" id="IPR023606">
    <property type="entry name" value="CoA-Trfase_III_dom_1_sf"/>
</dbReference>
<gene>
    <name evidence="2" type="ORF">JF922_00750</name>
</gene>
<dbReference type="GO" id="GO:0016740">
    <property type="term" value="F:transferase activity"/>
    <property type="evidence" value="ECO:0007669"/>
    <property type="project" value="UniProtKB-KW"/>
</dbReference>
<dbReference type="PANTHER" id="PTHR48207">
    <property type="entry name" value="SUCCINATE--HYDROXYMETHYLGLUTARATE COA-TRANSFERASE"/>
    <property type="match status" value="1"/>
</dbReference>
<dbReference type="InterPro" id="IPR003673">
    <property type="entry name" value="CoA-Trfase_fam_III"/>
</dbReference>
<evidence type="ECO:0000313" key="3">
    <source>
        <dbReference type="Proteomes" id="UP000612893"/>
    </source>
</evidence>
<dbReference type="Gene3D" id="3.30.1540.10">
    <property type="entry name" value="formyl-coa transferase, domain 3"/>
    <property type="match status" value="1"/>
</dbReference>
<dbReference type="SUPFAM" id="SSF89796">
    <property type="entry name" value="CoA-transferase family III (CaiB/BaiF)"/>
    <property type="match status" value="1"/>
</dbReference>
<organism evidence="2 3">
    <name type="scientific">Candidatus Nephthysia bennettiae</name>
    <dbReference type="NCBI Taxonomy" id="3127016"/>
    <lineage>
        <taxon>Bacteria</taxon>
        <taxon>Bacillati</taxon>
        <taxon>Candidatus Dormiibacterota</taxon>
        <taxon>Candidatus Dormibacteria</taxon>
        <taxon>Candidatus Dormibacterales</taxon>
        <taxon>Candidatus Dormibacteraceae</taxon>
        <taxon>Candidatus Nephthysia</taxon>
    </lineage>
</organism>
<keyword evidence="3" id="KW-1185">Reference proteome</keyword>
<accession>A0A934JYQ9</accession>
<dbReference type="Proteomes" id="UP000612893">
    <property type="component" value="Unassembled WGS sequence"/>
</dbReference>
<evidence type="ECO:0000313" key="2">
    <source>
        <dbReference type="EMBL" id="MBJ7596604.1"/>
    </source>
</evidence>
<name>A0A934JYQ9_9BACT</name>
<proteinExistence type="predicted"/>
<comment type="caution">
    <text evidence="2">The sequence shown here is derived from an EMBL/GenBank/DDBJ whole genome shotgun (WGS) entry which is preliminary data.</text>
</comment>
<dbReference type="RefSeq" id="WP_338198432.1">
    <property type="nucleotide sequence ID" value="NZ_JAEKNR010000011.1"/>
</dbReference>
<dbReference type="PANTHER" id="PTHR48207:SF4">
    <property type="entry name" value="BLL6097 PROTEIN"/>
    <property type="match status" value="1"/>
</dbReference>
<sequence>MAAEAAGPGRLPLKGIRVLDCSQILAGPMCSRLLGDMGADVIKVERPDGGDDLRASTFEGYGGEAPQFLAMNRNKRSVALDIRTPEGRELFRRLAEASDVLIENFRPGTMDRLGLGYEELHRLNPRLVFCSISGFGQTGPYRDRGGFDLVAQGMSGLMSVTGIPDGPPVKVGVPIADLNSGMFGCYGILCALIGRDTTGEGQHVDISLLEAGIAYTVWESAFYWATGAVSKPLGSAHRNRAPYEAFATADGQMTVGVGNEKTWGAFCEAIERRDLFADPRFAKNGARVRNRNELRAELEPVMRTRTTAEWIERMNATGCPGGPIYDMEQVYKDEHVLARQMLVEVDHPRAGRVKDIGIPVKLSATPGGIHRPAPVLGQHTEEVLTLLLGLPAEEVARLRDLGVIALAEEIAPAVAGDDG</sequence>
<dbReference type="InterPro" id="IPR044855">
    <property type="entry name" value="CoA-Trfase_III_dom3_sf"/>
</dbReference>
<dbReference type="EMBL" id="JAEKNR010000011">
    <property type="protein sequence ID" value="MBJ7596604.1"/>
    <property type="molecule type" value="Genomic_DNA"/>
</dbReference>